<reference evidence="3 4" key="1">
    <citation type="journal article" date="2017" name="BMC Genomics">
        <title>Comparative genomic and phylogenomic analyses of the Bifidobacteriaceae family.</title>
        <authorList>
            <person name="Lugli G.A."/>
            <person name="Milani C."/>
            <person name="Turroni F."/>
            <person name="Duranti S."/>
            <person name="Mancabelli L."/>
            <person name="Mangifesta M."/>
            <person name="Ferrario C."/>
            <person name="Modesto M."/>
            <person name="Mattarelli P."/>
            <person name="Jiri K."/>
            <person name="van Sinderen D."/>
            <person name="Ventura M."/>
        </authorList>
    </citation>
    <scope>NUCLEOTIDE SEQUENCE [LARGE SCALE GENOMIC DNA]</scope>
    <source>
        <strain evidence="3 4">DSM 100196</strain>
    </source>
</reference>
<dbReference type="RefSeq" id="WP_094668146.1">
    <property type="nucleotide sequence ID" value="NZ_MWWW01000022.1"/>
</dbReference>
<evidence type="ECO:0000313" key="3">
    <source>
        <dbReference type="EMBL" id="OZG58213.1"/>
    </source>
</evidence>
<sequence length="368" mass="36200">MKKFFQGLSLSSIVAGTLAAITSFLLAAKIGVAGSVIGAATSYIVSVVATNIYQNVIRASTEKLQSVGTDGDPGDGDPDGDSPADGSTDDTATAAESSASGSSPDGPVTENATDRSAAGSGSNATQLAASGESRSTVSAADLPGTGRTAVRRPREIISNRAAGRTYSVAELRRARKPRNVKRTAVIVTLVSGLLTVAVSAGVVMLLTRGQGTDTVVRDWSTPSVTTPSQTDSDTQQTTPLPKNDATQHDGTNDSKDSTSNGSTSGTDNTTGESGNESTESGTNSDTNGSTGTDSSESNGNTTGSNGSTGTDSGSNGGSTESGTDSGSNGSTGSSGSDNSSSSSNGTGSNSSSSSNTGTANGTSVKSVG</sequence>
<feature type="compositionally biased region" description="Acidic residues" evidence="1">
    <location>
        <begin position="72"/>
        <end position="82"/>
    </location>
</feature>
<feature type="compositionally biased region" description="Low complexity" evidence="1">
    <location>
        <begin position="83"/>
        <end position="107"/>
    </location>
</feature>
<feature type="compositionally biased region" description="Low complexity" evidence="1">
    <location>
        <begin position="220"/>
        <end position="239"/>
    </location>
</feature>
<feature type="transmembrane region" description="Helical" evidence="2">
    <location>
        <begin position="183"/>
        <end position="206"/>
    </location>
</feature>
<evidence type="ECO:0000313" key="4">
    <source>
        <dbReference type="Proteomes" id="UP000216871"/>
    </source>
</evidence>
<keyword evidence="2" id="KW-1133">Transmembrane helix</keyword>
<comment type="caution">
    <text evidence="3">The sequence shown here is derived from an EMBL/GenBank/DDBJ whole genome shotgun (WGS) entry which is preliminary data.</text>
</comment>
<feature type="compositionally biased region" description="Low complexity" evidence="1">
    <location>
        <begin position="257"/>
        <end position="368"/>
    </location>
</feature>
<protein>
    <submittedName>
        <fullName evidence="3">Uncharacterized protein</fullName>
    </submittedName>
</protein>
<keyword evidence="2" id="KW-0472">Membrane</keyword>
<feature type="region of interest" description="Disordered" evidence="1">
    <location>
        <begin position="65"/>
        <end position="153"/>
    </location>
</feature>
<name>A0A261FGX1_9BIFI</name>
<accession>A0A261FGX1</accession>
<dbReference type="OrthoDB" id="3233179at2"/>
<feature type="compositionally biased region" description="Polar residues" evidence="1">
    <location>
        <begin position="119"/>
        <end position="138"/>
    </location>
</feature>
<evidence type="ECO:0000256" key="2">
    <source>
        <dbReference type="SAM" id="Phobius"/>
    </source>
</evidence>
<dbReference type="Proteomes" id="UP000216871">
    <property type="component" value="Unassembled WGS sequence"/>
</dbReference>
<feature type="compositionally biased region" description="Basic and acidic residues" evidence="1">
    <location>
        <begin position="245"/>
        <end position="256"/>
    </location>
</feature>
<dbReference type="EMBL" id="MWWW01000022">
    <property type="protein sequence ID" value="OZG58213.1"/>
    <property type="molecule type" value="Genomic_DNA"/>
</dbReference>
<keyword evidence="4" id="KW-1185">Reference proteome</keyword>
<keyword evidence="2" id="KW-0812">Transmembrane</keyword>
<evidence type="ECO:0000256" key="1">
    <source>
        <dbReference type="SAM" id="MobiDB-lite"/>
    </source>
</evidence>
<feature type="transmembrane region" description="Helical" evidence="2">
    <location>
        <begin position="30"/>
        <end position="53"/>
    </location>
</feature>
<organism evidence="3 4">
    <name type="scientific">Bifidobacterium myosotis</name>
    <dbReference type="NCBI Taxonomy" id="1630166"/>
    <lineage>
        <taxon>Bacteria</taxon>
        <taxon>Bacillati</taxon>
        <taxon>Actinomycetota</taxon>
        <taxon>Actinomycetes</taxon>
        <taxon>Bifidobacteriales</taxon>
        <taxon>Bifidobacteriaceae</taxon>
        <taxon>Bifidobacterium</taxon>
    </lineage>
</organism>
<dbReference type="AlphaFoldDB" id="A0A261FGX1"/>
<proteinExistence type="predicted"/>
<gene>
    <name evidence="3" type="ORF">BMYO_1736</name>
</gene>
<feature type="region of interest" description="Disordered" evidence="1">
    <location>
        <begin position="215"/>
        <end position="368"/>
    </location>
</feature>